<proteinExistence type="predicted"/>
<sequence>MTLIAIGLHSLPIELLHDIQLYALSETLPHVSQHFYYVYKRASAFYHANYILGRILQAGEPQIPEIYSKALRYPLCDEKVLTAVVGLIKVRLPNRPPSSSKVQLPRRLFRDLDSDSQKSIEFLHALYRTCDIPQIDTNANEGYALARAVHAKCVPLVKLLLEHHASPKRKDCLAVKVAIRQRSVEMVKLLVERPVDPTLPLAKKRKTGDRVELTSEMLRMAIGVGAHEVVEYLYREKSVIPDFQTLKRMGS</sequence>
<protein>
    <submittedName>
        <fullName evidence="1">Uncharacterized protein</fullName>
    </submittedName>
</protein>
<dbReference type="OrthoDB" id="539213at2759"/>
<dbReference type="SUPFAM" id="SSF48403">
    <property type="entry name" value="Ankyrin repeat"/>
    <property type="match status" value="1"/>
</dbReference>
<dbReference type="InterPro" id="IPR036770">
    <property type="entry name" value="Ankyrin_rpt-contain_sf"/>
</dbReference>
<dbReference type="EMBL" id="JAACJJ010000014">
    <property type="protein sequence ID" value="KAF5327660.1"/>
    <property type="molecule type" value="Genomic_DNA"/>
</dbReference>
<evidence type="ECO:0000313" key="2">
    <source>
        <dbReference type="Proteomes" id="UP000567179"/>
    </source>
</evidence>
<gene>
    <name evidence="1" type="ORF">D9619_004861</name>
</gene>
<dbReference type="Proteomes" id="UP000567179">
    <property type="component" value="Unassembled WGS sequence"/>
</dbReference>
<keyword evidence="2" id="KW-1185">Reference proteome</keyword>
<organism evidence="1 2">
    <name type="scientific">Psilocybe cf. subviscida</name>
    <dbReference type="NCBI Taxonomy" id="2480587"/>
    <lineage>
        <taxon>Eukaryota</taxon>
        <taxon>Fungi</taxon>
        <taxon>Dikarya</taxon>
        <taxon>Basidiomycota</taxon>
        <taxon>Agaricomycotina</taxon>
        <taxon>Agaricomycetes</taxon>
        <taxon>Agaricomycetidae</taxon>
        <taxon>Agaricales</taxon>
        <taxon>Agaricineae</taxon>
        <taxon>Strophariaceae</taxon>
        <taxon>Psilocybe</taxon>
    </lineage>
</organism>
<evidence type="ECO:0000313" key="1">
    <source>
        <dbReference type="EMBL" id="KAF5327660.1"/>
    </source>
</evidence>
<name>A0A8H5BQT1_9AGAR</name>
<accession>A0A8H5BQT1</accession>
<dbReference type="AlphaFoldDB" id="A0A8H5BQT1"/>
<dbReference type="InterPro" id="IPR002110">
    <property type="entry name" value="Ankyrin_rpt"/>
</dbReference>
<dbReference type="Gene3D" id="1.25.40.20">
    <property type="entry name" value="Ankyrin repeat-containing domain"/>
    <property type="match status" value="1"/>
</dbReference>
<comment type="caution">
    <text evidence="1">The sequence shown here is derived from an EMBL/GenBank/DDBJ whole genome shotgun (WGS) entry which is preliminary data.</text>
</comment>
<reference evidence="1 2" key="1">
    <citation type="journal article" date="2020" name="ISME J.">
        <title>Uncovering the hidden diversity of litter-decomposition mechanisms in mushroom-forming fungi.</title>
        <authorList>
            <person name="Floudas D."/>
            <person name="Bentzer J."/>
            <person name="Ahren D."/>
            <person name="Johansson T."/>
            <person name="Persson P."/>
            <person name="Tunlid A."/>
        </authorList>
    </citation>
    <scope>NUCLEOTIDE SEQUENCE [LARGE SCALE GENOMIC DNA]</scope>
    <source>
        <strain evidence="1 2">CBS 101986</strain>
    </source>
</reference>
<dbReference type="Pfam" id="PF12796">
    <property type="entry name" value="Ank_2"/>
    <property type="match status" value="1"/>
</dbReference>